<dbReference type="InterPro" id="IPR050666">
    <property type="entry name" value="ESRP"/>
</dbReference>
<dbReference type="Pfam" id="PF00076">
    <property type="entry name" value="RRM_1"/>
    <property type="match status" value="2"/>
</dbReference>
<evidence type="ECO:0000256" key="4">
    <source>
        <dbReference type="SAM" id="MobiDB-lite"/>
    </source>
</evidence>
<name>A0A9J6BT28_POLVA</name>
<dbReference type="GO" id="GO:0003723">
    <property type="term" value="F:RNA binding"/>
    <property type="evidence" value="ECO:0007669"/>
    <property type="project" value="UniProtKB-UniRule"/>
</dbReference>
<feature type="region of interest" description="Disordered" evidence="4">
    <location>
        <begin position="352"/>
        <end position="387"/>
    </location>
</feature>
<protein>
    <recommendedName>
        <fullName evidence="5">RRM domain-containing protein</fullName>
    </recommendedName>
</protein>
<dbReference type="InterPro" id="IPR012677">
    <property type="entry name" value="Nucleotide-bd_a/b_plait_sf"/>
</dbReference>
<dbReference type="InterPro" id="IPR000504">
    <property type="entry name" value="RRM_dom"/>
</dbReference>
<feature type="compositionally biased region" description="Low complexity" evidence="4">
    <location>
        <begin position="227"/>
        <end position="236"/>
    </location>
</feature>
<accession>A0A9J6BT28</accession>
<feature type="domain" description="RRM" evidence="5">
    <location>
        <begin position="12"/>
        <end position="92"/>
    </location>
</feature>
<reference evidence="6" key="1">
    <citation type="submission" date="2021-03" db="EMBL/GenBank/DDBJ databases">
        <title>Chromosome level genome of the anhydrobiotic midge Polypedilum vanderplanki.</title>
        <authorList>
            <person name="Yoshida Y."/>
            <person name="Kikawada T."/>
            <person name="Gusev O."/>
        </authorList>
    </citation>
    <scope>NUCLEOTIDE SEQUENCE</scope>
    <source>
        <strain evidence="6">NIAS01</strain>
        <tissue evidence="6">Whole body or cell culture</tissue>
    </source>
</reference>
<dbReference type="Gene3D" id="3.30.70.330">
    <property type="match status" value="3"/>
</dbReference>
<evidence type="ECO:0000313" key="7">
    <source>
        <dbReference type="Proteomes" id="UP001107558"/>
    </source>
</evidence>
<evidence type="ECO:0000313" key="6">
    <source>
        <dbReference type="EMBL" id="KAG5672635.1"/>
    </source>
</evidence>
<organism evidence="6 7">
    <name type="scientific">Polypedilum vanderplanki</name>
    <name type="common">Sleeping chironomid midge</name>
    <dbReference type="NCBI Taxonomy" id="319348"/>
    <lineage>
        <taxon>Eukaryota</taxon>
        <taxon>Metazoa</taxon>
        <taxon>Ecdysozoa</taxon>
        <taxon>Arthropoda</taxon>
        <taxon>Hexapoda</taxon>
        <taxon>Insecta</taxon>
        <taxon>Pterygota</taxon>
        <taxon>Neoptera</taxon>
        <taxon>Endopterygota</taxon>
        <taxon>Diptera</taxon>
        <taxon>Nematocera</taxon>
        <taxon>Chironomoidea</taxon>
        <taxon>Chironomidae</taxon>
        <taxon>Chironominae</taxon>
        <taxon>Polypedilum</taxon>
        <taxon>Polypedilum</taxon>
    </lineage>
</organism>
<keyword evidence="2 3" id="KW-0694">RNA-binding</keyword>
<feature type="compositionally biased region" description="Low complexity" evidence="4">
    <location>
        <begin position="251"/>
        <end position="312"/>
    </location>
</feature>
<dbReference type="SUPFAM" id="SSF54928">
    <property type="entry name" value="RNA-binding domain, RBD"/>
    <property type="match status" value="3"/>
</dbReference>
<proteinExistence type="predicted"/>
<feature type="compositionally biased region" description="Low complexity" evidence="4">
    <location>
        <begin position="352"/>
        <end position="368"/>
    </location>
</feature>
<dbReference type="PANTHER" id="PTHR13976">
    <property type="entry name" value="HETEROGENEOUS NUCLEAR RIBONUCLEOPROTEIN-RELATED"/>
    <property type="match status" value="1"/>
</dbReference>
<dbReference type="SMART" id="SM00360">
    <property type="entry name" value="RRM"/>
    <property type="match status" value="3"/>
</dbReference>
<dbReference type="EMBL" id="JADBJN010000003">
    <property type="protein sequence ID" value="KAG5672635.1"/>
    <property type="molecule type" value="Genomic_DNA"/>
</dbReference>
<dbReference type="InterPro" id="IPR035979">
    <property type="entry name" value="RBD_domain_sf"/>
</dbReference>
<dbReference type="Proteomes" id="UP001107558">
    <property type="component" value="Chromosome 3"/>
</dbReference>
<feature type="compositionally biased region" description="Low complexity" evidence="4">
    <location>
        <begin position="319"/>
        <end position="332"/>
    </location>
</feature>
<gene>
    <name evidence="6" type="ORF">PVAND_002748</name>
</gene>
<evidence type="ECO:0000256" key="3">
    <source>
        <dbReference type="PROSITE-ProRule" id="PRU00176"/>
    </source>
</evidence>
<evidence type="ECO:0000256" key="1">
    <source>
        <dbReference type="ARBA" id="ARBA00022737"/>
    </source>
</evidence>
<sequence length="478" mass="54703">MNNFNCGMNSRNLIKLRGLPWDVQPRDILDFLKDVQVINGEKGIFMGFSSRDGRPNGEAFLELATRDDVDKAFSYNKNMLGRRYIEIFNAKPDEFDSCLRRQNFIQQDTFVKLRGLPFSCRLDDIEQFFSGLEIRNGKSGIYIVYDSHGRMSGEAFVQFRTSDDAENALKRNREKIGHRYIEIFRSSASECRRSTMFTRNMNNSNFGGNGNNGFSSNDRMSGGGGNQRNNFRNQRNNFRDRPYPDQGGPWNSNSNSNDNHSWRNNNRSNNDMNRNYSNNTGDNFNSMFNNMNDFNDRSGGNFSRNNRNNGNNDRGGFGNNNSFNNSDSFNGNPFSQLNKEFLQDFIDRNWKSNNNSNNNSDRGYFNNNLGGGGNSNSNNMNMGNFGNNNSSNNGGPYLVHLRGMPYDCGEMEIHQFFAPLKLVSCIVLFNNGRHTGEADAYFATVEDAQEAMKKHKEKMGSRYIELFANRNSDRRGRF</sequence>
<dbReference type="AlphaFoldDB" id="A0A9J6BT28"/>
<dbReference type="OrthoDB" id="431068at2759"/>
<keyword evidence="7" id="KW-1185">Reference proteome</keyword>
<feature type="compositionally biased region" description="Low complexity" evidence="4">
    <location>
        <begin position="202"/>
        <end position="217"/>
    </location>
</feature>
<feature type="domain" description="RRM" evidence="5">
    <location>
        <begin position="109"/>
        <end position="188"/>
    </location>
</feature>
<evidence type="ECO:0000259" key="5">
    <source>
        <dbReference type="PROSITE" id="PS50102"/>
    </source>
</evidence>
<evidence type="ECO:0000256" key="2">
    <source>
        <dbReference type="ARBA" id="ARBA00022884"/>
    </source>
</evidence>
<feature type="compositionally biased region" description="Low complexity" evidence="4">
    <location>
        <begin position="375"/>
        <end position="387"/>
    </location>
</feature>
<dbReference type="PROSITE" id="PS50102">
    <property type="entry name" value="RRM"/>
    <property type="match status" value="2"/>
</dbReference>
<keyword evidence="1" id="KW-0677">Repeat</keyword>
<comment type="caution">
    <text evidence="6">The sequence shown here is derived from an EMBL/GenBank/DDBJ whole genome shotgun (WGS) entry which is preliminary data.</text>
</comment>
<feature type="region of interest" description="Disordered" evidence="4">
    <location>
        <begin position="200"/>
        <end position="334"/>
    </location>
</feature>